<sequence length="43" mass="5140">RANLAYQDAFGHLDEGSLSEHHRQVREKLEHFQDRTVEAKTRY</sequence>
<keyword evidence="2" id="KW-1185">Reference proteome</keyword>
<organism evidence="1 2">
    <name type="scientific">Elaphomyces granulatus</name>
    <dbReference type="NCBI Taxonomy" id="519963"/>
    <lineage>
        <taxon>Eukaryota</taxon>
        <taxon>Fungi</taxon>
        <taxon>Dikarya</taxon>
        <taxon>Ascomycota</taxon>
        <taxon>Pezizomycotina</taxon>
        <taxon>Eurotiomycetes</taxon>
        <taxon>Eurotiomycetidae</taxon>
        <taxon>Eurotiales</taxon>
        <taxon>Elaphomycetaceae</taxon>
        <taxon>Elaphomyces</taxon>
    </lineage>
</organism>
<dbReference type="Proteomes" id="UP000243515">
    <property type="component" value="Unassembled WGS sequence"/>
</dbReference>
<protein>
    <submittedName>
        <fullName evidence="1">Uncharacterized protein</fullName>
    </submittedName>
</protein>
<evidence type="ECO:0000313" key="1">
    <source>
        <dbReference type="EMBL" id="OXV10323.1"/>
    </source>
</evidence>
<feature type="non-terminal residue" evidence="1">
    <location>
        <position position="1"/>
    </location>
</feature>
<proteinExistence type="predicted"/>
<reference evidence="1 2" key="1">
    <citation type="journal article" date="2015" name="Environ. Microbiol.">
        <title>Metagenome sequence of Elaphomyces granulatus from sporocarp tissue reveals Ascomycota ectomycorrhizal fingerprints of genome expansion and a Proteobacteria-rich microbiome.</title>
        <authorList>
            <person name="Quandt C.A."/>
            <person name="Kohler A."/>
            <person name="Hesse C.N."/>
            <person name="Sharpton T.J."/>
            <person name="Martin F."/>
            <person name="Spatafora J.W."/>
        </authorList>
    </citation>
    <scope>NUCLEOTIDE SEQUENCE [LARGE SCALE GENOMIC DNA]</scope>
    <source>
        <strain evidence="1 2">OSC145934</strain>
    </source>
</reference>
<name>A0A232M1S1_9EURO</name>
<comment type="caution">
    <text evidence="1">The sequence shown here is derived from an EMBL/GenBank/DDBJ whole genome shotgun (WGS) entry which is preliminary data.</text>
</comment>
<dbReference type="AlphaFoldDB" id="A0A232M1S1"/>
<dbReference type="EMBL" id="NPHW01002995">
    <property type="protein sequence ID" value="OXV10323.1"/>
    <property type="molecule type" value="Genomic_DNA"/>
</dbReference>
<accession>A0A232M1S1</accession>
<gene>
    <name evidence="1" type="ORF">Egran_01914</name>
</gene>
<evidence type="ECO:0000313" key="2">
    <source>
        <dbReference type="Proteomes" id="UP000243515"/>
    </source>
</evidence>
<feature type="non-terminal residue" evidence="1">
    <location>
        <position position="43"/>
    </location>
</feature>